<name>A0A2H5FQ01_9GAMM</name>
<dbReference type="AlphaFoldDB" id="A0A2H5FQ01"/>
<evidence type="ECO:0000313" key="3">
    <source>
        <dbReference type="Proteomes" id="UP000234343"/>
    </source>
</evidence>
<dbReference type="Proteomes" id="UP000234343">
    <property type="component" value="Chromosome"/>
</dbReference>
<organism evidence="2 3">
    <name type="scientific">Legionella sainthelensi</name>
    <dbReference type="NCBI Taxonomy" id="28087"/>
    <lineage>
        <taxon>Bacteria</taxon>
        <taxon>Pseudomonadati</taxon>
        <taxon>Pseudomonadota</taxon>
        <taxon>Gammaproteobacteria</taxon>
        <taxon>Legionellales</taxon>
        <taxon>Legionellaceae</taxon>
        <taxon>Legionella</taxon>
    </lineage>
</organism>
<keyword evidence="1" id="KW-0472">Membrane</keyword>
<keyword evidence="3" id="KW-1185">Reference proteome</keyword>
<evidence type="ECO:0000313" key="2">
    <source>
        <dbReference type="EMBL" id="AUH73657.1"/>
    </source>
</evidence>
<sequence>MMSIYFGCGLIAFGLLIYLLFVLFKPELF</sequence>
<evidence type="ECO:0000256" key="1">
    <source>
        <dbReference type="SAM" id="Phobius"/>
    </source>
</evidence>
<dbReference type="InterPro" id="IPR011726">
    <property type="entry name" value="KdpF"/>
</dbReference>
<dbReference type="GO" id="GO:0005886">
    <property type="term" value="C:plasma membrane"/>
    <property type="evidence" value="ECO:0007669"/>
    <property type="project" value="InterPro"/>
</dbReference>
<accession>A0A2H5FQ01</accession>
<protein>
    <submittedName>
        <fullName evidence="2">K(+)-transporting ATPase subunit F</fullName>
    </submittedName>
</protein>
<dbReference type="NCBIfam" id="TIGR02115">
    <property type="entry name" value="potass_kdpF"/>
    <property type="match status" value="1"/>
</dbReference>
<dbReference type="Pfam" id="PF09604">
    <property type="entry name" value="Potass_KdpF"/>
    <property type="match status" value="1"/>
</dbReference>
<dbReference type="EMBL" id="CP025491">
    <property type="protein sequence ID" value="AUH73657.1"/>
    <property type="molecule type" value="Genomic_DNA"/>
</dbReference>
<dbReference type="KEGG" id="lsh:CAB17_17610"/>
<keyword evidence="1" id="KW-0812">Transmembrane</keyword>
<gene>
    <name evidence="2" type="primary">kdpF</name>
    <name evidence="2" type="ORF">CAB17_17610</name>
</gene>
<proteinExistence type="predicted"/>
<reference evidence="2 3" key="1">
    <citation type="submission" date="2017-12" db="EMBL/GenBank/DDBJ databases">
        <title>Legionella sainthelensi LA01-117, whole genome sequence of a clinical isolate from New Zealand.</title>
        <authorList>
            <person name="Cree S.L."/>
            <person name="Slow S."/>
            <person name="Kennedy M.A."/>
            <person name="Murdoch D.R."/>
            <person name="Biggs P.J."/>
            <person name="Anderson T."/>
        </authorList>
    </citation>
    <scope>NUCLEOTIDE SEQUENCE [LARGE SCALE GENOMIC DNA]</scope>
    <source>
        <strain evidence="2 3">LA01-117</strain>
    </source>
</reference>
<keyword evidence="1" id="KW-1133">Transmembrane helix</keyword>
<dbReference type="GO" id="GO:0008556">
    <property type="term" value="F:P-type potassium transmembrane transporter activity"/>
    <property type="evidence" value="ECO:0007669"/>
    <property type="project" value="InterPro"/>
</dbReference>
<feature type="transmembrane region" description="Helical" evidence="1">
    <location>
        <begin position="5"/>
        <end position="24"/>
    </location>
</feature>